<keyword evidence="1" id="KW-0732">Signal</keyword>
<reference evidence="4" key="1">
    <citation type="journal article" date="2019" name="Int. J. Syst. Evol. Microbiol.">
        <title>The Global Catalogue of Microorganisms (GCM) 10K type strain sequencing project: providing services to taxonomists for standard genome sequencing and annotation.</title>
        <authorList>
            <consortium name="The Broad Institute Genomics Platform"/>
            <consortium name="The Broad Institute Genome Sequencing Center for Infectious Disease"/>
            <person name="Wu L."/>
            <person name="Ma J."/>
        </authorList>
    </citation>
    <scope>NUCLEOTIDE SEQUENCE [LARGE SCALE GENOMIC DNA]</scope>
    <source>
        <strain evidence="4">CGMCC 4.1641</strain>
    </source>
</reference>
<dbReference type="Gene3D" id="3.30.457.10">
    <property type="entry name" value="Copper amine oxidase-like, N-terminal domain"/>
    <property type="match status" value="1"/>
</dbReference>
<organism evidence="3 4">
    <name type="scientific">Cohnella boryungensis</name>
    <dbReference type="NCBI Taxonomy" id="768479"/>
    <lineage>
        <taxon>Bacteria</taxon>
        <taxon>Bacillati</taxon>
        <taxon>Bacillota</taxon>
        <taxon>Bacilli</taxon>
        <taxon>Bacillales</taxon>
        <taxon>Paenibacillaceae</taxon>
        <taxon>Cohnella</taxon>
    </lineage>
</organism>
<comment type="caution">
    <text evidence="3">The sequence shown here is derived from an EMBL/GenBank/DDBJ whole genome shotgun (WGS) entry which is preliminary data.</text>
</comment>
<keyword evidence="4" id="KW-1185">Reference proteome</keyword>
<dbReference type="SUPFAM" id="SSF55383">
    <property type="entry name" value="Copper amine oxidase, domain N"/>
    <property type="match status" value="1"/>
</dbReference>
<dbReference type="RefSeq" id="WP_204605752.1">
    <property type="nucleotide sequence ID" value="NZ_JBHSED010000017.1"/>
</dbReference>
<dbReference type="InterPro" id="IPR036582">
    <property type="entry name" value="Mao_N_sf"/>
</dbReference>
<evidence type="ECO:0000256" key="1">
    <source>
        <dbReference type="SAM" id="SignalP"/>
    </source>
</evidence>
<evidence type="ECO:0000313" key="3">
    <source>
        <dbReference type="EMBL" id="MFC4304034.1"/>
    </source>
</evidence>
<dbReference type="Proteomes" id="UP001595755">
    <property type="component" value="Unassembled WGS sequence"/>
</dbReference>
<feature type="domain" description="Copper amine oxidase-like N-terminal" evidence="2">
    <location>
        <begin position="378"/>
        <end position="482"/>
    </location>
</feature>
<feature type="signal peptide" evidence="1">
    <location>
        <begin position="1"/>
        <end position="31"/>
    </location>
</feature>
<sequence length="510" mass="57357">MMNKATTTKLLLAASLAFGTISTVLPVTALAENLVEAKIDNATQAISRAKALNLIPEGARATAKLSGDKWDVTFSTDEKDEGGNPLHMGQIVLHAKNGKVAMYHESLRSDFRGKPGEDPFDESKMKLSTAEAQDIALEFIKQRHWKLDVSWMFNPYPIAYENDRRFDIPRLHGVHFDGSHDGIRDGSARVGVTVDRWTGEVDSYDISWEECTYLPEKVSEANLIGINEAGKLLFDAIEPFLKRQATMDPEQPKLVYALHEKYVITYDGKFPAEYQWDNPPFTEKIKPSYSSELAKKRLLSMYDLNLEYIDGKLAYKLRLKSEITSFTSGLHPVIDARTGEWLDFLNQPLTKTFSPAGEWLIHAAPDSNIEYAAAILWDNELLQLESEPFVKNGYTLVPFRELLTKLGAKINWDPVTRKVTASKDGTTIELTIDSNITLINGKEQKLEAPATMKGGRTYIPARLVLETFGAHVGWDKESRLVLVSSDGTPPVLSPEEQKKYRFQAQLNWEN</sequence>
<dbReference type="EMBL" id="JBHSED010000017">
    <property type="protein sequence ID" value="MFC4304034.1"/>
    <property type="molecule type" value="Genomic_DNA"/>
</dbReference>
<dbReference type="InterPro" id="IPR012854">
    <property type="entry name" value="Cu_amine_oxidase-like_N"/>
</dbReference>
<evidence type="ECO:0000313" key="4">
    <source>
        <dbReference type="Proteomes" id="UP001595755"/>
    </source>
</evidence>
<proteinExistence type="predicted"/>
<name>A0ABV8SCD5_9BACL</name>
<feature type="chain" id="PRO_5045652738" evidence="1">
    <location>
        <begin position="32"/>
        <end position="510"/>
    </location>
</feature>
<accession>A0ABV8SCD5</accession>
<evidence type="ECO:0000259" key="2">
    <source>
        <dbReference type="Pfam" id="PF07833"/>
    </source>
</evidence>
<gene>
    <name evidence="3" type="ORF">ACFO1S_11345</name>
</gene>
<dbReference type="Pfam" id="PF07833">
    <property type="entry name" value="Cu_amine_oxidN1"/>
    <property type="match status" value="1"/>
</dbReference>
<protein>
    <submittedName>
        <fullName evidence="3">Copper amine oxidase N-terminal domain-containing protein</fullName>
    </submittedName>
</protein>